<accession>A0A0G3I398</accession>
<proteinExistence type="predicted"/>
<evidence type="ECO:0000313" key="2">
    <source>
        <dbReference type="Proteomes" id="UP000035503"/>
    </source>
</evidence>
<name>A0A0G3I398_LIBAF</name>
<dbReference type="EMBL" id="CP004021">
    <property type="protein sequence ID" value="AKK19710.1"/>
    <property type="molecule type" value="Genomic_DNA"/>
</dbReference>
<evidence type="ECO:0000313" key="1">
    <source>
        <dbReference type="EMBL" id="AKK19710.1"/>
    </source>
</evidence>
<dbReference type="RefSeq" id="WP_047263807.1">
    <property type="nucleotide sequence ID" value="NZ_CP004021.1"/>
</dbReference>
<dbReference type="PATRIC" id="fig|1277257.4.peg.59"/>
<dbReference type="KEGG" id="lau:G293_00265"/>
<sequence length="76" mass="8290">MVLDAGAMTLCGGRKLVISTPFPMKVSAELTTKRRFTTVLGVKGNTVVKNKAVVIEGSQIYEDDEDRDEFLVDGAR</sequence>
<organism evidence="1 2">
    <name type="scientific">Candidatus Liberibacter africanus PTSAPSY</name>
    <dbReference type="NCBI Taxonomy" id="1277257"/>
    <lineage>
        <taxon>Bacteria</taxon>
        <taxon>Pseudomonadati</taxon>
        <taxon>Pseudomonadota</taxon>
        <taxon>Alphaproteobacteria</taxon>
        <taxon>Hyphomicrobiales</taxon>
        <taxon>Rhizobiaceae</taxon>
        <taxon>Liberibacter</taxon>
    </lineage>
</organism>
<gene>
    <name evidence="1" type="ORF">G293_00265</name>
</gene>
<dbReference type="AlphaFoldDB" id="A0A0G3I398"/>
<reference evidence="1 2" key="1">
    <citation type="journal article" date="2015" name="Genome Announc.">
        <title>Complete Genome Sequence of 'Candidatus Liberibacter africanus,' a Bacterium Associated with Citrus Huanglongbing.</title>
        <authorList>
            <person name="Lin H."/>
            <person name="Pietersen G."/>
            <person name="Han C."/>
            <person name="Read D.A."/>
            <person name="Lou B."/>
            <person name="Gupta G."/>
            <person name="Civerolo E.L."/>
        </authorList>
    </citation>
    <scope>NUCLEOTIDE SEQUENCE [LARGE SCALE GENOMIC DNA]</scope>
    <source>
        <strain evidence="1 2">PTSAPSY</strain>
    </source>
</reference>
<protein>
    <submittedName>
        <fullName evidence="1">Uncharacterized protein</fullName>
    </submittedName>
</protein>
<keyword evidence="2" id="KW-1185">Reference proteome</keyword>
<dbReference type="Proteomes" id="UP000035503">
    <property type="component" value="Chromosome"/>
</dbReference>